<gene>
    <name evidence="2" type="ORF">HNQ94_000679</name>
</gene>
<dbReference type="InterPro" id="IPR036866">
    <property type="entry name" value="RibonucZ/Hydroxyglut_hydro"/>
</dbReference>
<dbReference type="RefSeq" id="WP_174495085.1">
    <property type="nucleotide sequence ID" value="NZ_CADDWK010000002.1"/>
</dbReference>
<dbReference type="Proteomes" id="UP000581688">
    <property type="component" value="Unassembled WGS sequence"/>
</dbReference>
<organism evidence="2 3">
    <name type="scientific">Salirhabdus euzebyi</name>
    <dbReference type="NCBI Taxonomy" id="394506"/>
    <lineage>
        <taxon>Bacteria</taxon>
        <taxon>Bacillati</taxon>
        <taxon>Bacillota</taxon>
        <taxon>Bacilli</taxon>
        <taxon>Bacillales</taxon>
        <taxon>Bacillaceae</taxon>
        <taxon>Salirhabdus</taxon>
    </lineage>
</organism>
<keyword evidence="3" id="KW-1185">Reference proteome</keyword>
<sequence>MWKIRKFLLVSMMFVVVFSYSISVNAMVNRLAEDEVQFTFISLPDGEALLITTGRGKEILVNTGSENSEEHLQKQLEEELESAELDMLIITSNEGDTCGNANYVLKNYKVGKVIHSSDDLDCLGSDWESEEIQKWEDRGLYELSPGLFFRVLKGEKVNRMSLYIQFGKSALFFMSEGSREIENVIRDFPVEVEMIKVPEYAVKNYPSGELLQELDPHLAIIYNLKESKLHDGLLERLNESWIDVYHLKKVGTIKIVCNLSDYEIKK</sequence>
<dbReference type="Gene3D" id="3.60.15.10">
    <property type="entry name" value="Ribonuclease Z/Hydroxyacylglutathione hydrolase-like"/>
    <property type="match status" value="1"/>
</dbReference>
<dbReference type="PANTHER" id="PTHR30619">
    <property type="entry name" value="DNA INTERNALIZATION/COMPETENCE PROTEIN COMEC/REC2"/>
    <property type="match status" value="1"/>
</dbReference>
<dbReference type="InterPro" id="IPR052159">
    <property type="entry name" value="Competence_DNA_uptake"/>
</dbReference>
<evidence type="ECO:0000313" key="3">
    <source>
        <dbReference type="Proteomes" id="UP000581688"/>
    </source>
</evidence>
<protein>
    <submittedName>
        <fullName evidence="2">Beta-lactamase superfamily II metal-dependent hydrolase</fullName>
    </submittedName>
</protein>
<proteinExistence type="predicted"/>
<evidence type="ECO:0000256" key="1">
    <source>
        <dbReference type="SAM" id="Coils"/>
    </source>
</evidence>
<accession>A0A841PWJ1</accession>
<dbReference type="EMBL" id="JACHGH010000002">
    <property type="protein sequence ID" value="MBB6452234.1"/>
    <property type="molecule type" value="Genomic_DNA"/>
</dbReference>
<dbReference type="PANTHER" id="PTHR30619:SF1">
    <property type="entry name" value="RECOMBINATION PROTEIN 2"/>
    <property type="match status" value="1"/>
</dbReference>
<keyword evidence="2" id="KW-0378">Hydrolase</keyword>
<name>A0A841PWJ1_9BACI</name>
<evidence type="ECO:0000313" key="2">
    <source>
        <dbReference type="EMBL" id="MBB6452234.1"/>
    </source>
</evidence>
<dbReference type="GO" id="GO:0016787">
    <property type="term" value="F:hydrolase activity"/>
    <property type="evidence" value="ECO:0007669"/>
    <property type="project" value="UniProtKB-KW"/>
</dbReference>
<keyword evidence="1" id="KW-0175">Coiled coil</keyword>
<dbReference type="AlphaFoldDB" id="A0A841PWJ1"/>
<comment type="caution">
    <text evidence="2">The sequence shown here is derived from an EMBL/GenBank/DDBJ whole genome shotgun (WGS) entry which is preliminary data.</text>
</comment>
<dbReference type="SUPFAM" id="SSF56281">
    <property type="entry name" value="Metallo-hydrolase/oxidoreductase"/>
    <property type="match status" value="1"/>
</dbReference>
<feature type="coiled-coil region" evidence="1">
    <location>
        <begin position="66"/>
        <end position="93"/>
    </location>
</feature>
<reference evidence="2 3" key="1">
    <citation type="submission" date="2020-08" db="EMBL/GenBank/DDBJ databases">
        <title>Genomic Encyclopedia of Type Strains, Phase IV (KMG-IV): sequencing the most valuable type-strain genomes for metagenomic binning, comparative biology and taxonomic classification.</title>
        <authorList>
            <person name="Goeker M."/>
        </authorList>
    </citation>
    <scope>NUCLEOTIDE SEQUENCE [LARGE SCALE GENOMIC DNA]</scope>
    <source>
        <strain evidence="2 3">DSM 19612</strain>
    </source>
</reference>